<feature type="transmembrane region" description="Helical" evidence="1">
    <location>
        <begin position="6"/>
        <end position="24"/>
    </location>
</feature>
<sequence>MNYMAFLFILIVSIPIYMVCKWSLRRLKFGNDKNRKYLAVLPTIVLSPLVYVVIITLWVLSISYYSTIDFNQEIWKSNTEERFKMSKNIIESEMLVGKTKEEVIAILGDKYYLNNEDGLAYGLGVLPGLLSIDPSFLFIEFENGIVKKVYQYDS</sequence>
<comment type="caution">
    <text evidence="2">The sequence shown here is derived from an EMBL/GenBank/DDBJ whole genome shotgun (WGS) entry which is preliminary data.</text>
</comment>
<dbReference type="EMBL" id="JSVA01000017">
    <property type="protein sequence ID" value="KOF01921.1"/>
    <property type="molecule type" value="Genomic_DNA"/>
</dbReference>
<keyword evidence="1" id="KW-1133">Transmembrane helix</keyword>
<gene>
    <name evidence="2" type="ORF">OB69_14370</name>
</gene>
<protein>
    <submittedName>
        <fullName evidence="2">Uncharacterized protein</fullName>
    </submittedName>
</protein>
<keyword evidence="3" id="KW-1185">Reference proteome</keyword>
<keyword evidence="1" id="KW-0812">Transmembrane</keyword>
<evidence type="ECO:0000256" key="1">
    <source>
        <dbReference type="SAM" id="Phobius"/>
    </source>
</evidence>
<keyword evidence="1" id="KW-0472">Membrane</keyword>
<dbReference type="PATRIC" id="fig|1566026.4.peg.1185"/>
<dbReference type="Proteomes" id="UP000036908">
    <property type="component" value="Unassembled WGS sequence"/>
</dbReference>
<name>A0A0L8AI17_9BACT</name>
<reference evidence="3" key="1">
    <citation type="submission" date="2014-11" db="EMBL/GenBank/DDBJ databases">
        <title>Genome sequencing of Roseivirga sp. D-25.</title>
        <authorList>
            <person name="Selvaratnam C."/>
            <person name="Thevarajoo S."/>
            <person name="Goh K.M."/>
            <person name="Eee R."/>
            <person name="Chan K.-G."/>
            <person name="Chong C.S."/>
        </authorList>
    </citation>
    <scope>NUCLEOTIDE SEQUENCE [LARGE SCALE GENOMIC DNA]</scope>
    <source>
        <strain evidence="3">D-25</strain>
    </source>
</reference>
<organism evidence="2 3">
    <name type="scientific">Roseivirga seohaensis subsp. aquiponti</name>
    <dbReference type="NCBI Taxonomy" id="1566026"/>
    <lineage>
        <taxon>Bacteria</taxon>
        <taxon>Pseudomonadati</taxon>
        <taxon>Bacteroidota</taxon>
        <taxon>Cytophagia</taxon>
        <taxon>Cytophagales</taxon>
        <taxon>Roseivirgaceae</taxon>
        <taxon>Roseivirga</taxon>
    </lineage>
</organism>
<evidence type="ECO:0000313" key="2">
    <source>
        <dbReference type="EMBL" id="KOF01921.1"/>
    </source>
</evidence>
<feature type="transmembrane region" description="Helical" evidence="1">
    <location>
        <begin position="119"/>
        <end position="139"/>
    </location>
</feature>
<feature type="transmembrane region" description="Helical" evidence="1">
    <location>
        <begin position="36"/>
        <end position="60"/>
    </location>
</feature>
<evidence type="ECO:0000313" key="3">
    <source>
        <dbReference type="Proteomes" id="UP000036908"/>
    </source>
</evidence>
<dbReference type="AlphaFoldDB" id="A0A0L8AI17"/>
<proteinExistence type="predicted"/>
<accession>A0A0L8AI17</accession>